<evidence type="ECO:0000313" key="3">
    <source>
        <dbReference type="EMBL" id="KAK3100365.1"/>
    </source>
</evidence>
<evidence type="ECO:0000259" key="2">
    <source>
        <dbReference type="Pfam" id="PF02953"/>
    </source>
</evidence>
<dbReference type="SUPFAM" id="SSF144122">
    <property type="entry name" value="Tim10-like"/>
    <property type="match status" value="1"/>
</dbReference>
<keyword evidence="1" id="KW-0999">Mitochondrion inner membrane</keyword>
<organism evidence="3 4">
    <name type="scientific">Pinctada imbricata</name>
    <name type="common">Atlantic pearl-oyster</name>
    <name type="synonym">Pinctada martensii</name>
    <dbReference type="NCBI Taxonomy" id="66713"/>
    <lineage>
        <taxon>Eukaryota</taxon>
        <taxon>Metazoa</taxon>
        <taxon>Spiralia</taxon>
        <taxon>Lophotrochozoa</taxon>
        <taxon>Mollusca</taxon>
        <taxon>Bivalvia</taxon>
        <taxon>Autobranchia</taxon>
        <taxon>Pteriomorphia</taxon>
        <taxon>Pterioida</taxon>
        <taxon>Pterioidea</taxon>
        <taxon>Pteriidae</taxon>
        <taxon>Pinctada</taxon>
    </lineage>
</organism>
<dbReference type="EMBL" id="VSWD01000006">
    <property type="protein sequence ID" value="KAK3100365.1"/>
    <property type="molecule type" value="Genomic_DNA"/>
</dbReference>
<keyword evidence="1" id="KW-0811">Translocation</keyword>
<dbReference type="GO" id="GO:0005743">
    <property type="term" value="C:mitochondrial inner membrane"/>
    <property type="evidence" value="ECO:0007669"/>
    <property type="project" value="UniProtKB-SubCell"/>
</dbReference>
<comment type="function">
    <text evidence="1">Mitochondrial intermembrane chaperone that participates in the import and insertion of some multi-pass transmembrane proteins into the mitochondrial inner membrane. Also required for the transfer of beta-barrel precursors from the TOM complex to the sorting and assembly machinery (SAM complex) of the outer membrane. Acts as a chaperone-like protein that protects the hydrophobic precursors from aggregation and guide them through the mitochondrial intermembrane space.</text>
</comment>
<dbReference type="Proteomes" id="UP001186944">
    <property type="component" value="Unassembled WGS sequence"/>
</dbReference>
<evidence type="ECO:0000256" key="1">
    <source>
        <dbReference type="RuleBase" id="RU367043"/>
    </source>
</evidence>
<dbReference type="Gene3D" id="1.10.287.810">
    <property type="entry name" value="Mitochondrial import inner membrane translocase subunit tim13 like domains"/>
    <property type="match status" value="1"/>
</dbReference>
<name>A0AA88YF36_PINIB</name>
<comment type="subunit">
    <text evidence="1">Heterohexamer.</text>
</comment>
<dbReference type="GO" id="GO:0015031">
    <property type="term" value="P:protein transport"/>
    <property type="evidence" value="ECO:0007669"/>
    <property type="project" value="UniProtKB-KW"/>
</dbReference>
<keyword evidence="1" id="KW-0472">Membrane</keyword>
<dbReference type="AlphaFoldDB" id="A0AA88YF36"/>
<dbReference type="Pfam" id="PF02953">
    <property type="entry name" value="zf-Tim10_DDP"/>
    <property type="match status" value="1"/>
</dbReference>
<comment type="subcellular location">
    <subcellularLocation>
        <location evidence="1">Mitochondrion inner membrane</location>
        <topology evidence="1">Peripheral membrane protein</topology>
        <orientation evidence="1">Intermembrane side</orientation>
    </subcellularLocation>
</comment>
<keyword evidence="1" id="KW-0653">Protein transport</keyword>
<sequence>MLTSDCFDTCVDYPGQKLGSRAEKCITNCVERLIDTNNFVMNRMARLPTPSTSEINFD</sequence>
<keyword evidence="1" id="KW-0496">Mitochondrion</keyword>
<keyword evidence="1" id="KW-0813">Transport</keyword>
<comment type="similarity">
    <text evidence="1">Belongs to the small Tim family.</text>
</comment>
<evidence type="ECO:0000313" key="4">
    <source>
        <dbReference type="Proteomes" id="UP001186944"/>
    </source>
</evidence>
<feature type="domain" description="Tim10-like" evidence="2">
    <location>
        <begin position="2"/>
        <end position="45"/>
    </location>
</feature>
<reference evidence="3" key="1">
    <citation type="submission" date="2019-08" db="EMBL/GenBank/DDBJ databases">
        <title>The improved chromosome-level genome for the pearl oyster Pinctada fucata martensii using PacBio sequencing and Hi-C.</title>
        <authorList>
            <person name="Zheng Z."/>
        </authorList>
    </citation>
    <scope>NUCLEOTIDE SEQUENCE</scope>
    <source>
        <strain evidence="3">ZZ-2019</strain>
        <tissue evidence="3">Adductor muscle</tissue>
    </source>
</reference>
<keyword evidence="4" id="KW-1185">Reference proteome</keyword>
<accession>A0AA88YF36</accession>
<keyword evidence="1" id="KW-1015">Disulfide bond</keyword>
<dbReference type="InterPro" id="IPR004217">
    <property type="entry name" value="Tim10-like"/>
</dbReference>
<dbReference type="InterPro" id="IPR035427">
    <property type="entry name" value="Tim10-like_dom_sf"/>
</dbReference>
<keyword evidence="1" id="KW-0143">Chaperone</keyword>
<proteinExistence type="inferred from homology"/>
<gene>
    <name evidence="3" type="ORF">FSP39_018792</name>
</gene>
<protein>
    <recommendedName>
        <fullName evidence="1">Mitochondrial import inner membrane translocase subunit</fullName>
    </recommendedName>
</protein>
<comment type="domain">
    <text evidence="1">The twin CX3C motif contains 4 conserved Cys residues that form 2 disulfide bonds in the mitochondrial intermembrane space.</text>
</comment>
<comment type="caution">
    <text evidence="3">The sequence shown here is derived from an EMBL/GenBank/DDBJ whole genome shotgun (WGS) entry which is preliminary data.</text>
</comment>